<comment type="caution">
    <text evidence="2">The sequence shown here is derived from an EMBL/GenBank/DDBJ whole genome shotgun (WGS) entry which is preliminary data.</text>
</comment>
<accession>A0ABQ8V1T2</accession>
<feature type="signal peptide" evidence="1">
    <location>
        <begin position="1"/>
        <end position="20"/>
    </location>
</feature>
<sequence length="130" mass="15118">MHFRAVCLFILGLLAVVSQAAPGVPGKSKRPAVLPIIIVKFHLPNGHEQEDPETNRRRLVHFFHEYHEDILIEKPATQIISHDGHWPSEAATEIGMWWIVSDRRTAQQVAFDQEKWNWGTMEKDEGWEWE</sequence>
<dbReference type="Proteomes" id="UP001150217">
    <property type="component" value="Unassembled WGS sequence"/>
</dbReference>
<name>A0ABQ8V1T2_9AGAR</name>
<keyword evidence="3" id="KW-1185">Reference proteome</keyword>
<keyword evidence="1" id="KW-0732">Signal</keyword>
<dbReference type="EMBL" id="JANVFT010000096">
    <property type="protein sequence ID" value="KAJ4469336.1"/>
    <property type="molecule type" value="Genomic_DNA"/>
</dbReference>
<feature type="chain" id="PRO_5045516221" evidence="1">
    <location>
        <begin position="21"/>
        <end position="130"/>
    </location>
</feature>
<reference evidence="2" key="1">
    <citation type="submission" date="2022-08" db="EMBL/GenBank/DDBJ databases">
        <title>A Global Phylogenomic Analysis of the Shiitake Genus Lentinula.</title>
        <authorList>
            <consortium name="DOE Joint Genome Institute"/>
            <person name="Sierra-Patev S."/>
            <person name="Min B."/>
            <person name="Naranjo-Ortiz M."/>
            <person name="Looney B."/>
            <person name="Konkel Z."/>
            <person name="Slot J.C."/>
            <person name="Sakamoto Y."/>
            <person name="Steenwyk J.L."/>
            <person name="Rokas A."/>
            <person name="Carro J."/>
            <person name="Camarero S."/>
            <person name="Ferreira P."/>
            <person name="Molpeceres G."/>
            <person name="Ruiz-Duenas F.J."/>
            <person name="Serrano A."/>
            <person name="Henrissat B."/>
            <person name="Drula E."/>
            <person name="Hughes K.W."/>
            <person name="Mata J.L."/>
            <person name="Ishikawa N.K."/>
            <person name="Vargas-Isla R."/>
            <person name="Ushijima S."/>
            <person name="Smith C.A."/>
            <person name="Ahrendt S."/>
            <person name="Andreopoulos W."/>
            <person name="He G."/>
            <person name="Labutti K."/>
            <person name="Lipzen A."/>
            <person name="Ng V."/>
            <person name="Riley R."/>
            <person name="Sandor L."/>
            <person name="Barry K."/>
            <person name="Martinez A.T."/>
            <person name="Xiao Y."/>
            <person name="Gibbons J.G."/>
            <person name="Terashima K."/>
            <person name="Grigoriev I.V."/>
            <person name="Hibbett D.S."/>
        </authorList>
    </citation>
    <scope>NUCLEOTIDE SEQUENCE</scope>
    <source>
        <strain evidence="2">RHP3577 ss4</strain>
    </source>
</reference>
<evidence type="ECO:0000313" key="3">
    <source>
        <dbReference type="Proteomes" id="UP001150217"/>
    </source>
</evidence>
<evidence type="ECO:0000313" key="2">
    <source>
        <dbReference type="EMBL" id="KAJ4469336.1"/>
    </source>
</evidence>
<evidence type="ECO:0000256" key="1">
    <source>
        <dbReference type="SAM" id="SignalP"/>
    </source>
</evidence>
<gene>
    <name evidence="2" type="ORF">C8R41DRAFT_870982</name>
</gene>
<organism evidence="2 3">
    <name type="scientific">Lentinula lateritia</name>
    <dbReference type="NCBI Taxonomy" id="40482"/>
    <lineage>
        <taxon>Eukaryota</taxon>
        <taxon>Fungi</taxon>
        <taxon>Dikarya</taxon>
        <taxon>Basidiomycota</taxon>
        <taxon>Agaricomycotina</taxon>
        <taxon>Agaricomycetes</taxon>
        <taxon>Agaricomycetidae</taxon>
        <taxon>Agaricales</taxon>
        <taxon>Marasmiineae</taxon>
        <taxon>Omphalotaceae</taxon>
        <taxon>Lentinula</taxon>
    </lineage>
</organism>
<protein>
    <submittedName>
        <fullName evidence="2">Uncharacterized protein</fullName>
    </submittedName>
</protein>
<proteinExistence type="predicted"/>